<evidence type="ECO:0000313" key="2">
    <source>
        <dbReference type="EMBL" id="OWK08826.1"/>
    </source>
</evidence>
<protein>
    <submittedName>
        <fullName evidence="2">Uncharacterized protein</fullName>
    </submittedName>
</protein>
<name>A0A212CS47_CEREH</name>
<feature type="region of interest" description="Disordered" evidence="1">
    <location>
        <begin position="1"/>
        <end position="49"/>
    </location>
</feature>
<comment type="caution">
    <text evidence="2">The sequence shown here is derived from an EMBL/GenBank/DDBJ whole genome shotgun (WGS) entry which is preliminary data.</text>
</comment>
<reference evidence="2 3" key="1">
    <citation type="journal article" date="2018" name="Mol. Genet. Genomics">
        <title>The red deer Cervus elaphus genome CerEla1.0: sequencing, annotating, genes, and chromosomes.</title>
        <authorList>
            <person name="Bana N.A."/>
            <person name="Nyiri A."/>
            <person name="Nagy J."/>
            <person name="Frank K."/>
            <person name="Nagy T."/>
            <person name="Steger V."/>
            <person name="Schiller M."/>
            <person name="Lakatos P."/>
            <person name="Sugar L."/>
            <person name="Horn P."/>
            <person name="Barta E."/>
            <person name="Orosz L."/>
        </authorList>
    </citation>
    <scope>NUCLEOTIDE SEQUENCE [LARGE SCALE GENOMIC DNA]</scope>
    <source>
        <strain evidence="2">Hungarian</strain>
    </source>
</reference>
<feature type="compositionally biased region" description="Gly residues" evidence="1">
    <location>
        <begin position="1"/>
        <end position="10"/>
    </location>
</feature>
<proteinExistence type="predicted"/>
<feature type="non-terminal residue" evidence="2">
    <location>
        <position position="1"/>
    </location>
</feature>
<accession>A0A212CS47</accession>
<dbReference type="EMBL" id="MKHE01000013">
    <property type="protein sequence ID" value="OWK08826.1"/>
    <property type="molecule type" value="Genomic_DNA"/>
</dbReference>
<feature type="region of interest" description="Disordered" evidence="1">
    <location>
        <begin position="111"/>
        <end position="133"/>
    </location>
</feature>
<feature type="compositionally biased region" description="Low complexity" evidence="1">
    <location>
        <begin position="111"/>
        <end position="123"/>
    </location>
</feature>
<sequence>ESGSDLGGKRPGLRSQGAGLGLPLPHGRSRDSGPTWKNTPAGVSRCSRRKQSGFLCRGPGLQPTAVYSTRVPQWGLGSQVEPQTPTDVRETVDRLPSPAVAAGCRSCLRPALSPPGSSLPLGAKSRLPTWSES</sequence>
<gene>
    <name evidence="2" type="ORF">Celaphus_00015585</name>
</gene>
<organism evidence="2 3">
    <name type="scientific">Cervus elaphus hippelaphus</name>
    <name type="common">European red deer</name>
    <dbReference type="NCBI Taxonomy" id="46360"/>
    <lineage>
        <taxon>Eukaryota</taxon>
        <taxon>Metazoa</taxon>
        <taxon>Chordata</taxon>
        <taxon>Craniata</taxon>
        <taxon>Vertebrata</taxon>
        <taxon>Euteleostomi</taxon>
        <taxon>Mammalia</taxon>
        <taxon>Eutheria</taxon>
        <taxon>Laurasiatheria</taxon>
        <taxon>Artiodactyla</taxon>
        <taxon>Ruminantia</taxon>
        <taxon>Pecora</taxon>
        <taxon>Cervidae</taxon>
        <taxon>Cervinae</taxon>
        <taxon>Cervus</taxon>
    </lineage>
</organism>
<evidence type="ECO:0000256" key="1">
    <source>
        <dbReference type="SAM" id="MobiDB-lite"/>
    </source>
</evidence>
<keyword evidence="3" id="KW-1185">Reference proteome</keyword>
<dbReference type="Proteomes" id="UP000242450">
    <property type="component" value="Chromosome 13"/>
</dbReference>
<evidence type="ECO:0000313" key="3">
    <source>
        <dbReference type="Proteomes" id="UP000242450"/>
    </source>
</evidence>
<dbReference type="AlphaFoldDB" id="A0A212CS47"/>